<evidence type="ECO:0000313" key="3">
    <source>
        <dbReference type="EMBL" id="QLG60411.1"/>
    </source>
</evidence>
<dbReference type="PANTHER" id="PTHR42930:SF6">
    <property type="entry name" value="PHOSPHATE REGULATORY PROTEIN-LIKE PROTEIN"/>
    <property type="match status" value="1"/>
</dbReference>
<dbReference type="Proteomes" id="UP000509626">
    <property type="component" value="Chromosome"/>
</dbReference>
<organism evidence="3 4">
    <name type="scientific">Halorarum salinum</name>
    <dbReference type="NCBI Taxonomy" id="2743089"/>
    <lineage>
        <taxon>Archaea</taxon>
        <taxon>Methanobacteriati</taxon>
        <taxon>Methanobacteriota</taxon>
        <taxon>Stenosarchaea group</taxon>
        <taxon>Halobacteria</taxon>
        <taxon>Halobacteriales</taxon>
        <taxon>Haloferacaceae</taxon>
        <taxon>Halorarum</taxon>
    </lineage>
</organism>
<dbReference type="InterPro" id="IPR038078">
    <property type="entry name" value="PhoU-like_sf"/>
</dbReference>
<dbReference type="GO" id="GO:0045936">
    <property type="term" value="P:negative regulation of phosphate metabolic process"/>
    <property type="evidence" value="ECO:0007669"/>
    <property type="project" value="InterPro"/>
</dbReference>
<dbReference type="Gene3D" id="1.20.58.220">
    <property type="entry name" value="Phosphate transport system protein phou homolog 2, domain 2"/>
    <property type="match status" value="1"/>
</dbReference>
<dbReference type="RefSeq" id="WP_179266997.1">
    <property type="nucleotide sequence ID" value="NZ_CP058579.1"/>
</dbReference>
<evidence type="ECO:0000259" key="1">
    <source>
        <dbReference type="Pfam" id="PF01895"/>
    </source>
</evidence>
<dbReference type="EMBL" id="CP058579">
    <property type="protein sequence ID" value="QLG60411.1"/>
    <property type="molecule type" value="Genomic_DNA"/>
</dbReference>
<dbReference type="AlphaFoldDB" id="A0A7D5L8D2"/>
<dbReference type="Pfam" id="PF04014">
    <property type="entry name" value="MazE_antitoxin"/>
    <property type="match status" value="1"/>
</dbReference>
<protein>
    <submittedName>
        <fullName evidence="3">Phosphate uptake regulator PhoU</fullName>
    </submittedName>
</protein>
<dbReference type="InterPro" id="IPR026022">
    <property type="entry name" value="PhoU_dom"/>
</dbReference>
<proteinExistence type="predicted"/>
<dbReference type="PANTHER" id="PTHR42930">
    <property type="entry name" value="PHOSPHATE-SPECIFIC TRANSPORT SYSTEM ACCESSORY PROTEIN PHOU"/>
    <property type="match status" value="1"/>
</dbReference>
<evidence type="ECO:0000259" key="2">
    <source>
        <dbReference type="Pfam" id="PF04014"/>
    </source>
</evidence>
<dbReference type="SUPFAM" id="SSF109755">
    <property type="entry name" value="PhoU-like"/>
    <property type="match status" value="1"/>
</dbReference>
<keyword evidence="4" id="KW-1185">Reference proteome</keyword>
<feature type="domain" description="PhoU" evidence="1">
    <location>
        <begin position="140"/>
        <end position="225"/>
    </location>
</feature>
<dbReference type="InterPro" id="IPR007159">
    <property type="entry name" value="SpoVT-AbrB_dom"/>
</dbReference>
<sequence>METRKVQTVGSGTFTVSLPKEWATAQDVAAGTVVNVDTTIDGVLRIEARDPPAGALERATVGIGDAEPTRLERTVRAAYAAGVEELRLVADGEVTDGQRRVLRGVTRSLVGVTVEEGVDGRATVRTLLDADEVSIVQSLRQLRLVALAMHREATGALIDGTAAGGVPDRDDDADRLFGLIDRHFGRGLSKLDECDALGLTRPELFELWLAARELERVADRAERVAGAAEDVAGAVPDDAVPDVRLLARTARGIVADGVDAVTGDAPPAAARRALDARDRVRARAAALDRRLFEDPDAEYGLARAVEHLRRTAEHGGDVAELALRAAIRRDEFP</sequence>
<dbReference type="KEGG" id="halu:HUG12_01045"/>
<name>A0A7D5L8D2_9EURY</name>
<dbReference type="GeneID" id="56036002"/>
<feature type="domain" description="SpoVT-AbrB" evidence="2">
    <location>
        <begin position="8"/>
        <end position="50"/>
    </location>
</feature>
<accession>A0A7D5L8D2</accession>
<dbReference type="InterPro" id="IPR028366">
    <property type="entry name" value="PhoU"/>
</dbReference>
<evidence type="ECO:0000313" key="4">
    <source>
        <dbReference type="Proteomes" id="UP000509626"/>
    </source>
</evidence>
<dbReference type="Pfam" id="PF01895">
    <property type="entry name" value="PhoU"/>
    <property type="match status" value="1"/>
</dbReference>
<dbReference type="GO" id="GO:0030643">
    <property type="term" value="P:intracellular phosphate ion homeostasis"/>
    <property type="evidence" value="ECO:0007669"/>
    <property type="project" value="InterPro"/>
</dbReference>
<reference evidence="3 4" key="1">
    <citation type="submission" date="2020-06" db="EMBL/GenBank/DDBJ databases">
        <title>NJ-3-1, isolated from saline soil.</title>
        <authorList>
            <person name="Cui H.L."/>
            <person name="Shi X."/>
        </authorList>
    </citation>
    <scope>NUCLEOTIDE SEQUENCE [LARGE SCALE GENOMIC DNA]</scope>
    <source>
        <strain evidence="3 4">NJ-3-1</strain>
    </source>
</reference>
<dbReference type="OrthoDB" id="40991at2157"/>
<gene>
    <name evidence="3" type="ORF">HUG12_01045</name>
</gene>